<dbReference type="AlphaFoldDB" id="A0AAU8DNQ7"/>
<reference evidence="3" key="1">
    <citation type="submission" date="2024-05" db="EMBL/GenBank/DDBJ databases">
        <authorList>
            <person name="Cai S.Y."/>
            <person name="Jin L.M."/>
            <person name="Li H.R."/>
        </authorList>
    </citation>
    <scope>NUCLEOTIDE SEQUENCE</scope>
    <source>
        <strain evidence="3">A5-74</strain>
    </source>
</reference>
<evidence type="ECO:0000259" key="2">
    <source>
        <dbReference type="Pfam" id="PF00857"/>
    </source>
</evidence>
<accession>A0AAU8DNQ7</accession>
<dbReference type="GO" id="GO:0016787">
    <property type="term" value="F:hydrolase activity"/>
    <property type="evidence" value="ECO:0007669"/>
    <property type="project" value="UniProtKB-KW"/>
</dbReference>
<dbReference type="RefSeq" id="WP_353649517.1">
    <property type="nucleotide sequence ID" value="NZ_CP159218.1"/>
</dbReference>
<dbReference type="Pfam" id="PF00857">
    <property type="entry name" value="Isochorismatase"/>
    <property type="match status" value="1"/>
</dbReference>
<gene>
    <name evidence="3" type="ORF">ABLG96_00700</name>
</gene>
<dbReference type="InterPro" id="IPR000868">
    <property type="entry name" value="Isochorismatase-like_dom"/>
</dbReference>
<dbReference type="InterPro" id="IPR050272">
    <property type="entry name" value="Isochorismatase-like_hydrls"/>
</dbReference>
<evidence type="ECO:0000256" key="1">
    <source>
        <dbReference type="ARBA" id="ARBA00022801"/>
    </source>
</evidence>
<keyword evidence="1 3" id="KW-0378">Hydrolase</keyword>
<sequence>MDVLPQAADAARSDVAHPVRVHSDDCTLALDSTQIDAGVWHHHLLETALTTTDPAADFPRGTALLLVDFQDWIIERYVSVAGPAAAECAENLHRTFRDRDRLVLHVRHQVQDAPPPTLGRRGDICEAVAVEADEWVTTKTTISAFGVPALHDMLQRARIATIVIAGVVTEAAVQQTAIDALARGYQVVIPTECVASSTPAIKNEALETVAAAGVWIG</sequence>
<dbReference type="InterPro" id="IPR036380">
    <property type="entry name" value="Isochorismatase-like_sf"/>
</dbReference>
<evidence type="ECO:0000313" key="3">
    <source>
        <dbReference type="EMBL" id="XCG63902.1"/>
    </source>
</evidence>
<dbReference type="SUPFAM" id="SSF52499">
    <property type="entry name" value="Isochorismatase-like hydrolases"/>
    <property type="match status" value="1"/>
</dbReference>
<proteinExistence type="predicted"/>
<dbReference type="PANTHER" id="PTHR43540">
    <property type="entry name" value="PEROXYUREIDOACRYLATE/UREIDOACRYLATE AMIDOHYDROLASE-RELATED"/>
    <property type="match status" value="1"/>
</dbReference>
<organism evidence="3">
    <name type="scientific">Nakamurella sp. A5-74</name>
    <dbReference type="NCBI Taxonomy" id="3158264"/>
    <lineage>
        <taxon>Bacteria</taxon>
        <taxon>Bacillati</taxon>
        <taxon>Actinomycetota</taxon>
        <taxon>Actinomycetes</taxon>
        <taxon>Nakamurellales</taxon>
        <taxon>Nakamurellaceae</taxon>
        <taxon>Nakamurella</taxon>
    </lineage>
</organism>
<protein>
    <submittedName>
        <fullName evidence="3">Cysteine hydrolase</fullName>
    </submittedName>
</protein>
<dbReference type="Gene3D" id="3.40.50.850">
    <property type="entry name" value="Isochorismatase-like"/>
    <property type="match status" value="1"/>
</dbReference>
<dbReference type="CDD" id="cd00431">
    <property type="entry name" value="cysteine_hydrolases"/>
    <property type="match status" value="1"/>
</dbReference>
<feature type="domain" description="Isochorismatase-like" evidence="2">
    <location>
        <begin position="62"/>
        <end position="216"/>
    </location>
</feature>
<name>A0AAU8DNQ7_9ACTN</name>
<dbReference type="EMBL" id="CP159218">
    <property type="protein sequence ID" value="XCG63902.1"/>
    <property type="molecule type" value="Genomic_DNA"/>
</dbReference>